<evidence type="ECO:0000256" key="11">
    <source>
        <dbReference type="SAM" id="SignalP"/>
    </source>
</evidence>
<evidence type="ECO:0000256" key="10">
    <source>
        <dbReference type="ARBA" id="ARBA00048540"/>
    </source>
</evidence>
<dbReference type="OrthoDB" id="9778595at2"/>
<keyword evidence="8" id="KW-0460">Magnesium</keyword>
<evidence type="ECO:0000313" key="13">
    <source>
        <dbReference type="Proteomes" id="UP000244911"/>
    </source>
</evidence>
<gene>
    <name evidence="12" type="primary">apbE_1</name>
    <name evidence="12" type="ORF">ALP8811_01105</name>
</gene>
<dbReference type="InterPro" id="IPR024932">
    <property type="entry name" value="ApbE"/>
</dbReference>
<evidence type="ECO:0000256" key="8">
    <source>
        <dbReference type="ARBA" id="ARBA00022842"/>
    </source>
</evidence>
<dbReference type="EMBL" id="OMOI01000001">
    <property type="protein sequence ID" value="SPF76105.1"/>
    <property type="molecule type" value="Genomic_DNA"/>
</dbReference>
<keyword evidence="7" id="KW-0274">FAD</keyword>
<dbReference type="Pfam" id="PF02424">
    <property type="entry name" value="ApbE"/>
    <property type="match status" value="1"/>
</dbReference>
<evidence type="ECO:0000256" key="2">
    <source>
        <dbReference type="ARBA" id="ARBA00011955"/>
    </source>
</evidence>
<dbReference type="PANTHER" id="PTHR30040">
    <property type="entry name" value="THIAMINE BIOSYNTHESIS LIPOPROTEIN APBE"/>
    <property type="match status" value="1"/>
</dbReference>
<name>A0A2R8AJ88_9RHOB</name>
<keyword evidence="5 12" id="KW-0808">Transferase</keyword>
<keyword evidence="13" id="KW-1185">Reference proteome</keyword>
<dbReference type="GO" id="GO:0046872">
    <property type="term" value="F:metal ion binding"/>
    <property type="evidence" value="ECO:0007669"/>
    <property type="project" value="UniProtKB-KW"/>
</dbReference>
<dbReference type="PROSITE" id="PS51318">
    <property type="entry name" value="TAT"/>
    <property type="match status" value="1"/>
</dbReference>
<dbReference type="GO" id="GO:0016740">
    <property type="term" value="F:transferase activity"/>
    <property type="evidence" value="ECO:0007669"/>
    <property type="project" value="UniProtKB-KW"/>
</dbReference>
<dbReference type="Proteomes" id="UP000244911">
    <property type="component" value="Unassembled WGS sequence"/>
</dbReference>
<keyword evidence="11" id="KW-0732">Signal</keyword>
<dbReference type="EC" id="2.7.1.180" evidence="2"/>
<evidence type="ECO:0000256" key="1">
    <source>
        <dbReference type="ARBA" id="ARBA00001946"/>
    </source>
</evidence>
<keyword evidence="4" id="KW-0285">Flavoprotein</keyword>
<protein>
    <recommendedName>
        <fullName evidence="3">FAD:protein FMN transferase</fullName>
        <ecNumber evidence="2">2.7.1.180</ecNumber>
    </recommendedName>
    <alternativeName>
        <fullName evidence="9">Flavin transferase</fullName>
    </alternativeName>
</protein>
<evidence type="ECO:0000256" key="6">
    <source>
        <dbReference type="ARBA" id="ARBA00022723"/>
    </source>
</evidence>
<evidence type="ECO:0000256" key="5">
    <source>
        <dbReference type="ARBA" id="ARBA00022679"/>
    </source>
</evidence>
<evidence type="ECO:0000256" key="9">
    <source>
        <dbReference type="ARBA" id="ARBA00031306"/>
    </source>
</evidence>
<evidence type="ECO:0000256" key="7">
    <source>
        <dbReference type="ARBA" id="ARBA00022827"/>
    </source>
</evidence>
<comment type="catalytic activity">
    <reaction evidence="10">
        <text>L-threonyl-[protein] + FAD = FMN-L-threonyl-[protein] + AMP + H(+)</text>
        <dbReference type="Rhea" id="RHEA:36847"/>
        <dbReference type="Rhea" id="RHEA-COMP:11060"/>
        <dbReference type="Rhea" id="RHEA-COMP:11061"/>
        <dbReference type="ChEBI" id="CHEBI:15378"/>
        <dbReference type="ChEBI" id="CHEBI:30013"/>
        <dbReference type="ChEBI" id="CHEBI:57692"/>
        <dbReference type="ChEBI" id="CHEBI:74257"/>
        <dbReference type="ChEBI" id="CHEBI:456215"/>
        <dbReference type="EC" id="2.7.1.180"/>
    </reaction>
</comment>
<evidence type="ECO:0000256" key="4">
    <source>
        <dbReference type="ARBA" id="ARBA00022630"/>
    </source>
</evidence>
<feature type="chain" id="PRO_5039934031" description="FAD:protein FMN transferase" evidence="11">
    <location>
        <begin position="26"/>
        <end position="299"/>
    </location>
</feature>
<keyword evidence="6" id="KW-0479">Metal-binding</keyword>
<comment type="cofactor">
    <cofactor evidence="1">
        <name>Mg(2+)</name>
        <dbReference type="ChEBI" id="CHEBI:18420"/>
    </cofactor>
</comment>
<evidence type="ECO:0000313" key="12">
    <source>
        <dbReference type="EMBL" id="SPF76105.1"/>
    </source>
</evidence>
<dbReference type="RefSeq" id="WP_108856141.1">
    <property type="nucleotide sequence ID" value="NZ_OMOI01000001.1"/>
</dbReference>
<organism evidence="12 13">
    <name type="scientific">Aliiroseovarius pelagivivens</name>
    <dbReference type="NCBI Taxonomy" id="1639690"/>
    <lineage>
        <taxon>Bacteria</taxon>
        <taxon>Pseudomonadati</taxon>
        <taxon>Pseudomonadota</taxon>
        <taxon>Alphaproteobacteria</taxon>
        <taxon>Rhodobacterales</taxon>
        <taxon>Paracoccaceae</taxon>
        <taxon>Aliiroseovarius</taxon>
    </lineage>
</organism>
<accession>A0A2R8AJ88</accession>
<dbReference type="Gene3D" id="3.10.520.10">
    <property type="entry name" value="ApbE-like domains"/>
    <property type="match status" value="1"/>
</dbReference>
<dbReference type="InterPro" id="IPR003374">
    <property type="entry name" value="ApbE-like_sf"/>
</dbReference>
<evidence type="ECO:0000256" key="3">
    <source>
        <dbReference type="ARBA" id="ARBA00016337"/>
    </source>
</evidence>
<reference evidence="12 13" key="1">
    <citation type="submission" date="2018-03" db="EMBL/GenBank/DDBJ databases">
        <authorList>
            <person name="Keele B.F."/>
        </authorList>
    </citation>
    <scope>NUCLEOTIDE SEQUENCE [LARGE SCALE GENOMIC DNA]</scope>
    <source>
        <strain evidence="12 13">CECT 8811</strain>
    </source>
</reference>
<dbReference type="SUPFAM" id="SSF143631">
    <property type="entry name" value="ApbE-like"/>
    <property type="match status" value="1"/>
</dbReference>
<dbReference type="AlphaFoldDB" id="A0A2R8AJ88"/>
<dbReference type="PANTHER" id="PTHR30040:SF2">
    <property type="entry name" value="FAD:PROTEIN FMN TRANSFERASE"/>
    <property type="match status" value="1"/>
</dbReference>
<feature type="signal peptide" evidence="11">
    <location>
        <begin position="1"/>
        <end position="25"/>
    </location>
</feature>
<dbReference type="InterPro" id="IPR006311">
    <property type="entry name" value="TAT_signal"/>
</dbReference>
<proteinExistence type="predicted"/>
<sequence>MTRFDRRRFLTITAAAMALPGAAAAASVARWTGRALGGPVSMQLAGLNDAEAQPIFAAVEAELTRLEAIFSLYQDSSELVRLNRDGQLSAPSPELLSVLSLCSALHSASDGAFDPSIQPLWRAIALNKEADEVSRAKQAVGWLRVRFDTSKVRLPDEGALTLNGIAQGAITDAVVDLLKSHGLQNVLVDMGEIAAVGNGPNGPWNIGVALPDGTLVHRLTAQDRAVATSVPNAMTIGSEHCHILTPTGARARAKIASVSAPRAVLADGLSTALCLVPADRSAGIIQAFNGARLEYLEQA</sequence>